<gene>
    <name evidence="2" type="ORF">LY90DRAFT_674363</name>
</gene>
<feature type="region of interest" description="Disordered" evidence="1">
    <location>
        <begin position="468"/>
        <end position="507"/>
    </location>
</feature>
<name>A0A1Y2AXU8_9FUNG</name>
<dbReference type="EMBL" id="MCOG01000193">
    <property type="protein sequence ID" value="ORY27391.1"/>
    <property type="molecule type" value="Genomic_DNA"/>
</dbReference>
<organism evidence="2 3">
    <name type="scientific">Neocallimastix californiae</name>
    <dbReference type="NCBI Taxonomy" id="1754190"/>
    <lineage>
        <taxon>Eukaryota</taxon>
        <taxon>Fungi</taxon>
        <taxon>Fungi incertae sedis</taxon>
        <taxon>Chytridiomycota</taxon>
        <taxon>Chytridiomycota incertae sedis</taxon>
        <taxon>Neocallimastigomycetes</taxon>
        <taxon>Neocallimastigales</taxon>
        <taxon>Neocallimastigaceae</taxon>
        <taxon>Neocallimastix</taxon>
    </lineage>
</organism>
<dbReference type="Proteomes" id="UP000193920">
    <property type="component" value="Unassembled WGS sequence"/>
</dbReference>
<evidence type="ECO:0000256" key="1">
    <source>
        <dbReference type="SAM" id="MobiDB-lite"/>
    </source>
</evidence>
<evidence type="ECO:0000313" key="2">
    <source>
        <dbReference type="EMBL" id="ORY27391.1"/>
    </source>
</evidence>
<protein>
    <submittedName>
        <fullName evidence="2">Uncharacterized protein</fullName>
    </submittedName>
</protein>
<proteinExistence type="predicted"/>
<accession>A0A1Y2AXU8</accession>
<feature type="compositionally biased region" description="Low complexity" evidence="1">
    <location>
        <begin position="489"/>
        <end position="498"/>
    </location>
</feature>
<reference evidence="2 3" key="1">
    <citation type="submission" date="2016-08" db="EMBL/GenBank/DDBJ databases">
        <title>A Parts List for Fungal Cellulosomes Revealed by Comparative Genomics.</title>
        <authorList>
            <consortium name="DOE Joint Genome Institute"/>
            <person name="Haitjema C.H."/>
            <person name="Gilmore S.P."/>
            <person name="Henske J.K."/>
            <person name="Solomon K.V."/>
            <person name="De Groot R."/>
            <person name="Kuo A."/>
            <person name="Mondo S.J."/>
            <person name="Salamov A.A."/>
            <person name="Labutti K."/>
            <person name="Zhao Z."/>
            <person name="Chiniquy J."/>
            <person name="Barry K."/>
            <person name="Brewer H.M."/>
            <person name="Purvine S.O."/>
            <person name="Wright A.T."/>
            <person name="Boxma B."/>
            <person name="Van Alen T."/>
            <person name="Hackstein J.H."/>
            <person name="Baker S.E."/>
            <person name="Grigoriev I.V."/>
            <person name="O'Malley M.A."/>
        </authorList>
    </citation>
    <scope>NUCLEOTIDE SEQUENCE [LARGE SCALE GENOMIC DNA]</scope>
    <source>
        <strain evidence="2 3">G1</strain>
    </source>
</reference>
<evidence type="ECO:0000313" key="3">
    <source>
        <dbReference type="Proteomes" id="UP000193920"/>
    </source>
</evidence>
<sequence length="877" mass="104398">MKCIYTESKKRGRKVKNAEKKIFDNFSNACIYLYNGIPFNIPLMNNENSIYDVLVNFEILNNLYYYFTFELIPFLNYTTIKNRINNREMHFSLLFSLYALYEKVRPYGDYNNAIKFKSISFQFIELTKIKRKLNDIQINETFYILSIIERGGFKCYFYNKCALKLFLKHNVYNIYVAEYKQKEDEEKKKNYIAKVYYSILITYMFSQIYTGLIENTEITEPDENLNLNILVKKDELLYVSKDRINKNIDDAVKIYENYQKFRLLGKLKKNKVISKKIINDNNDINELLSLKYHGKNVMNVENMKLLNFNYYMNQPTKWLSVYIDCATIFRNSIFLFANIKNKYLKFKASYFIKEDMNFCNLRYNYPHEFKFLSSFYHTDPTVMLLYKIRFYGCCIAFRIFLYRAILNLLFNSNSSKILISNIKTIINPKTIENLHKSNSCFLEKNRNIHKTIQESNFNAFDTKINLKDNDNDHEDSKQKSNDEKNVYMDSTSSNNSNNKNKDNGKDNDISNKQKYWINCTCYMEMMIDDLIVFSSSCIYHQLTFILKNILVKCIDYLLTNYIILARLSEKKEVDEKNCSIMNFHVIYQYNYGDCLISLSTDMNELKKRINSSSSNDNWYFGKLCHCNKNKWEHYIDSNKNSPLSIEKSNNENRKLSENKINEIDNNKEIIFENNKDFIQFKKIDENINKANNQDNNDNNVEFSKGKLKENKECENDNKDPLNICNYIMNLINVGESNNYDEVDVEKALHDFIDLNYDKNLKEKSQCCKGCAQKDINNTKENILEILKFLKYFINLDYYLPKNCVISKNFENLNASVYTDQTTPTYQYIYNKLKKVGSLTESEFYINKFEYLIEKANNALKNKEDSFENDVIFDNYFF</sequence>
<dbReference type="STRING" id="1754190.A0A1Y2AXU8"/>
<feature type="compositionally biased region" description="Basic and acidic residues" evidence="1">
    <location>
        <begin position="468"/>
        <end position="486"/>
    </location>
</feature>
<keyword evidence="3" id="KW-1185">Reference proteome</keyword>
<dbReference type="AlphaFoldDB" id="A0A1Y2AXU8"/>
<comment type="caution">
    <text evidence="2">The sequence shown here is derived from an EMBL/GenBank/DDBJ whole genome shotgun (WGS) entry which is preliminary data.</text>
</comment>